<protein>
    <submittedName>
        <fullName evidence="1">Uncharacterized protein</fullName>
    </submittedName>
</protein>
<dbReference type="EMBL" id="CM044703">
    <property type="protein sequence ID" value="KAI5674410.1"/>
    <property type="molecule type" value="Genomic_DNA"/>
</dbReference>
<keyword evidence="2" id="KW-1185">Reference proteome</keyword>
<name>A0ACC0BP29_CATRO</name>
<evidence type="ECO:0000313" key="2">
    <source>
        <dbReference type="Proteomes" id="UP001060085"/>
    </source>
</evidence>
<evidence type="ECO:0000313" key="1">
    <source>
        <dbReference type="EMBL" id="KAI5674410.1"/>
    </source>
</evidence>
<sequence length="310" mass="35723">MSTPPPCTWLPPLSSHENIKTIMSVEEAPEILNTTPDSVISITIKDSDSFQLIPTVTTHGFAMDVIFNVNFISNNNNVSFPGLSLKQRFTFPCDSLISTHSNFRLFYEITRTMLDYTTEFPIKMGSSIYFQEPYNNNKFSVQRNWGTLSLKIREILKKLKVRKFLSNSTTPVRWKIVKNVVISDEEYEAWNSWYNEKKRADPKFENQYIESISRPRTLDQVMHEEMMKFRAATASSIQGLEMVKVVEDENDSISITKNCSICLDDFELLGSKIAKLPCSHVFHRVCVSKWLQQSHVCPLCRFPLPTPLDN</sequence>
<organism evidence="1 2">
    <name type="scientific">Catharanthus roseus</name>
    <name type="common">Madagascar periwinkle</name>
    <name type="synonym">Vinca rosea</name>
    <dbReference type="NCBI Taxonomy" id="4058"/>
    <lineage>
        <taxon>Eukaryota</taxon>
        <taxon>Viridiplantae</taxon>
        <taxon>Streptophyta</taxon>
        <taxon>Embryophyta</taxon>
        <taxon>Tracheophyta</taxon>
        <taxon>Spermatophyta</taxon>
        <taxon>Magnoliopsida</taxon>
        <taxon>eudicotyledons</taxon>
        <taxon>Gunneridae</taxon>
        <taxon>Pentapetalae</taxon>
        <taxon>asterids</taxon>
        <taxon>lamiids</taxon>
        <taxon>Gentianales</taxon>
        <taxon>Apocynaceae</taxon>
        <taxon>Rauvolfioideae</taxon>
        <taxon>Vinceae</taxon>
        <taxon>Catharanthinae</taxon>
        <taxon>Catharanthus</taxon>
    </lineage>
</organism>
<gene>
    <name evidence="1" type="ORF">M9H77_14774</name>
</gene>
<comment type="caution">
    <text evidence="1">The sequence shown here is derived from an EMBL/GenBank/DDBJ whole genome shotgun (WGS) entry which is preliminary data.</text>
</comment>
<proteinExistence type="predicted"/>
<dbReference type="Proteomes" id="UP001060085">
    <property type="component" value="Linkage Group LG03"/>
</dbReference>
<accession>A0ACC0BP29</accession>
<reference evidence="2" key="1">
    <citation type="journal article" date="2023" name="Nat. Plants">
        <title>Single-cell RNA sequencing provides a high-resolution roadmap for understanding the multicellular compartmentation of specialized metabolism.</title>
        <authorList>
            <person name="Sun S."/>
            <person name="Shen X."/>
            <person name="Li Y."/>
            <person name="Li Y."/>
            <person name="Wang S."/>
            <person name="Li R."/>
            <person name="Zhang H."/>
            <person name="Shen G."/>
            <person name="Guo B."/>
            <person name="Wei J."/>
            <person name="Xu J."/>
            <person name="St-Pierre B."/>
            <person name="Chen S."/>
            <person name="Sun C."/>
        </authorList>
    </citation>
    <scope>NUCLEOTIDE SEQUENCE [LARGE SCALE GENOMIC DNA]</scope>
</reference>